<dbReference type="EMBL" id="LIWG01000013">
    <property type="protein sequence ID" value="MBE3608784.1"/>
    <property type="molecule type" value="Genomic_DNA"/>
</dbReference>
<evidence type="ECO:0000313" key="2">
    <source>
        <dbReference type="Proteomes" id="UP000650616"/>
    </source>
</evidence>
<gene>
    <name evidence="1" type="ORF">CCAL9337_08635</name>
</gene>
<reference evidence="1 2" key="1">
    <citation type="submission" date="2015-08" db="EMBL/GenBank/DDBJ databases">
        <title>Comparative genomics of the Campylobacter concisus group.</title>
        <authorList>
            <person name="Yee E."/>
            <person name="Chapman M.H."/>
            <person name="Huynh S."/>
            <person name="Bono J.L."/>
            <person name="On S.L."/>
            <person name="St Leger J."/>
            <person name="Foster G."/>
            <person name="Parker C.T."/>
            <person name="Miller W.G."/>
        </authorList>
    </citation>
    <scope>NUCLEOTIDE SEQUENCE [LARGE SCALE GENOMIC DNA]</scope>
    <source>
        <strain evidence="1 2">RM9337</strain>
    </source>
</reference>
<proteinExistence type="predicted"/>
<organism evidence="1 2">
    <name type="scientific">Campylobacter californiensis</name>
    <dbReference type="NCBI Taxonomy" id="1032243"/>
    <lineage>
        <taxon>Bacteria</taxon>
        <taxon>Pseudomonadati</taxon>
        <taxon>Campylobacterota</taxon>
        <taxon>Epsilonproteobacteria</taxon>
        <taxon>Campylobacterales</taxon>
        <taxon>Campylobacteraceae</taxon>
        <taxon>Campylobacter</taxon>
    </lineage>
</organism>
<dbReference type="AlphaFoldDB" id="A0AAW3ZVR8"/>
<name>A0AAW3ZVR8_9BACT</name>
<protein>
    <recommendedName>
        <fullName evidence="3">Helix-turn-helix domain-containing protein</fullName>
    </recommendedName>
</protein>
<evidence type="ECO:0000313" key="1">
    <source>
        <dbReference type="EMBL" id="MBE3608784.1"/>
    </source>
</evidence>
<dbReference type="RefSeq" id="WP_170017147.1">
    <property type="nucleotide sequence ID" value="NZ_CP012545.1"/>
</dbReference>
<accession>A0AAW3ZVR8</accession>
<keyword evidence="2" id="KW-1185">Reference proteome</keyword>
<dbReference type="Proteomes" id="UP000650616">
    <property type="component" value="Unassembled WGS sequence"/>
</dbReference>
<comment type="caution">
    <text evidence="1">The sequence shown here is derived from an EMBL/GenBank/DDBJ whole genome shotgun (WGS) entry which is preliminary data.</text>
</comment>
<evidence type="ECO:0008006" key="3">
    <source>
        <dbReference type="Google" id="ProtNLM"/>
    </source>
</evidence>
<sequence length="63" mass="7344">MAGETKIKKATLKEVADFLERPYETVKRWDKKKKVALQYGVPIIKEIRENSEKKEYNSNTASI</sequence>